<protein>
    <submittedName>
        <fullName evidence="2">Uncharacterized protein</fullName>
    </submittedName>
</protein>
<keyword evidence="3" id="KW-1185">Reference proteome</keyword>
<feature type="compositionally biased region" description="Polar residues" evidence="1">
    <location>
        <begin position="273"/>
        <end position="290"/>
    </location>
</feature>
<reference evidence="2 3" key="1">
    <citation type="submission" date="2020-06" db="EMBL/GenBank/DDBJ databases">
        <title>The yeast mating-type switching endonuclease HO is a domesticated member of an unorthodox homing genetic element family.</title>
        <authorList>
            <person name="Coughlan A.Y."/>
            <person name="Lombardi L."/>
            <person name="Braun-Galleani S."/>
            <person name="Martos A.R."/>
            <person name="Galeote V."/>
            <person name="Bigey F."/>
            <person name="Dequin S."/>
            <person name="Byrne K.P."/>
            <person name="Wolfe K.H."/>
        </authorList>
    </citation>
    <scope>NUCLEOTIDE SEQUENCE [LARGE SCALE GENOMIC DNA]</scope>
    <source>
        <strain evidence="2 3">CBS2947</strain>
    </source>
</reference>
<feature type="region of interest" description="Disordered" evidence="1">
    <location>
        <begin position="208"/>
        <end position="227"/>
    </location>
</feature>
<name>A0A7H9HN23_9SACH</name>
<feature type="region of interest" description="Disordered" evidence="1">
    <location>
        <begin position="426"/>
        <end position="452"/>
    </location>
</feature>
<feature type="region of interest" description="Disordered" evidence="1">
    <location>
        <begin position="273"/>
        <end position="304"/>
    </location>
</feature>
<feature type="compositionally biased region" description="Low complexity" evidence="1">
    <location>
        <begin position="294"/>
        <end position="304"/>
    </location>
</feature>
<dbReference type="Proteomes" id="UP000510647">
    <property type="component" value="Chromosome 2"/>
</dbReference>
<feature type="compositionally biased region" description="Acidic residues" evidence="1">
    <location>
        <begin position="151"/>
        <end position="165"/>
    </location>
</feature>
<proteinExistence type="predicted"/>
<feature type="region of interest" description="Disordered" evidence="1">
    <location>
        <begin position="361"/>
        <end position="382"/>
    </location>
</feature>
<evidence type="ECO:0000313" key="2">
    <source>
        <dbReference type="EMBL" id="QLQ78683.1"/>
    </source>
</evidence>
<sequence>MTDTQVTGYLATDASMTPLRGRHRHKRSFAISGDFDFLKQPVSLPPLPNRLEPAGSKKPEIVVEQRLVAPEAVIASSPGSNVNPVSPRFFISEEPRFSSPFRGVPDAIINLDDALKTKPKYFKSHKRSESAPADLAVLLNAKSVSRSNQMIEEEDDDDSEIEEDYNSQPNFEASEVADEVNKSTLLSPLRPMSPSPAAHLQELTLDGSPVRWNRDSRDNRAQNYNSLKINRQKQRYYQYTQKIPIAKAGIQPQTLREKVSSTSLSSACLKTPLSSYQTPSRQVSTPSTPLSAGFNNNNDQFDSNNRLTSPFRSRQMHSNMRNAANSSFGYEPKVYEMPHGRANSDSVSSRDDKTLYKNEMSFTDGCDATDDDNSGRENNEENVNTLPIPKDLLFGQPGDVVDLSSISSPIKEPFINYKSSSNEILSPLRLDSNDDSEPLSPANDTPESRSVSDTLLVVQKTRKEKRKVKSKLNVLFMNIFRYTNNYERGADDKKA</sequence>
<evidence type="ECO:0000313" key="3">
    <source>
        <dbReference type="Proteomes" id="UP000510647"/>
    </source>
</evidence>
<organism evidence="2 3">
    <name type="scientific">Torulaspora globosa</name>
    <dbReference type="NCBI Taxonomy" id="48254"/>
    <lineage>
        <taxon>Eukaryota</taxon>
        <taxon>Fungi</taxon>
        <taxon>Dikarya</taxon>
        <taxon>Ascomycota</taxon>
        <taxon>Saccharomycotina</taxon>
        <taxon>Saccharomycetes</taxon>
        <taxon>Saccharomycetales</taxon>
        <taxon>Saccharomycetaceae</taxon>
        <taxon>Torulaspora</taxon>
    </lineage>
</organism>
<evidence type="ECO:0000256" key="1">
    <source>
        <dbReference type="SAM" id="MobiDB-lite"/>
    </source>
</evidence>
<feature type="region of interest" description="Disordered" evidence="1">
    <location>
        <begin position="146"/>
        <end position="180"/>
    </location>
</feature>
<dbReference type="AlphaFoldDB" id="A0A7H9HN23"/>
<gene>
    <name evidence="2" type="ORF">HG537_0B00330</name>
</gene>
<feature type="compositionally biased region" description="Polar residues" evidence="1">
    <location>
        <begin position="442"/>
        <end position="452"/>
    </location>
</feature>
<dbReference type="OrthoDB" id="3981301at2759"/>
<dbReference type="EMBL" id="CP059268">
    <property type="protein sequence ID" value="QLQ78683.1"/>
    <property type="molecule type" value="Genomic_DNA"/>
</dbReference>
<accession>A0A7H9HN23</accession>